<keyword evidence="2" id="KW-1185">Reference proteome</keyword>
<dbReference type="Pfam" id="PF14568">
    <property type="entry name" value="SUKH_6"/>
    <property type="match status" value="1"/>
</dbReference>
<dbReference type="Proteomes" id="UP000320176">
    <property type="component" value="Unassembled WGS sequence"/>
</dbReference>
<protein>
    <recommendedName>
        <fullName evidence="3">SMI1 / KNR4 family protein</fullName>
    </recommendedName>
</protein>
<accession>A0A5C6BAQ2</accession>
<dbReference type="AlphaFoldDB" id="A0A5C6BAQ2"/>
<proteinExistence type="predicted"/>
<name>A0A5C6BAQ2_9BACT</name>
<evidence type="ECO:0008006" key="3">
    <source>
        <dbReference type="Google" id="ProtNLM"/>
    </source>
</evidence>
<dbReference type="EMBL" id="SJPN01000001">
    <property type="protein sequence ID" value="TWU07584.1"/>
    <property type="molecule type" value="Genomic_DNA"/>
</dbReference>
<comment type="caution">
    <text evidence="1">The sequence shown here is derived from an EMBL/GenBank/DDBJ whole genome shotgun (WGS) entry which is preliminary data.</text>
</comment>
<sequence>MLHCTIRLNSRNPCQCTTLANHGLQRRPRVDVFEVEIRPRGSAEPCRSPIEACPQHSVMTIRNDQVLDIFRELPGHRGCSEGELDVAESQLGVELPMRYREMMQLDAGRLCGAGIVAPIRRLQELRQDAIALLIEDGHSYRPDADDVVFAWEDIYAFYFFKADGNNDPPVMMFNYDDSEHDWAPVIAYDTLTTYFTDALRRYLDLN</sequence>
<dbReference type="InterPro" id="IPR037883">
    <property type="entry name" value="Knr4/Smi1-like_sf"/>
</dbReference>
<reference evidence="1 2" key="1">
    <citation type="submission" date="2019-02" db="EMBL/GenBank/DDBJ databases">
        <title>Deep-cultivation of Planctomycetes and their phenomic and genomic characterization uncovers novel biology.</title>
        <authorList>
            <person name="Wiegand S."/>
            <person name="Jogler M."/>
            <person name="Boedeker C."/>
            <person name="Pinto D."/>
            <person name="Vollmers J."/>
            <person name="Rivas-Marin E."/>
            <person name="Kohn T."/>
            <person name="Peeters S.H."/>
            <person name="Heuer A."/>
            <person name="Rast P."/>
            <person name="Oberbeckmann S."/>
            <person name="Bunk B."/>
            <person name="Jeske O."/>
            <person name="Meyerdierks A."/>
            <person name="Storesund J.E."/>
            <person name="Kallscheuer N."/>
            <person name="Luecker S."/>
            <person name="Lage O.M."/>
            <person name="Pohl T."/>
            <person name="Merkel B.J."/>
            <person name="Hornburger P."/>
            <person name="Mueller R.-W."/>
            <person name="Bruemmer F."/>
            <person name="Labrenz M."/>
            <person name="Spormann A.M."/>
            <person name="Op Den Camp H."/>
            <person name="Overmann J."/>
            <person name="Amann R."/>
            <person name="Jetten M.S.M."/>
            <person name="Mascher T."/>
            <person name="Medema M.H."/>
            <person name="Devos D.P."/>
            <person name="Kaster A.-K."/>
            <person name="Ovreas L."/>
            <person name="Rohde M."/>
            <person name="Galperin M.Y."/>
            <person name="Jogler C."/>
        </authorList>
    </citation>
    <scope>NUCLEOTIDE SEQUENCE [LARGE SCALE GENOMIC DNA]</scope>
    <source>
        <strain evidence="1 2">Pla52n</strain>
    </source>
</reference>
<dbReference type="Gene3D" id="3.40.1580.10">
    <property type="entry name" value="SMI1/KNR4-like"/>
    <property type="match status" value="1"/>
</dbReference>
<gene>
    <name evidence="1" type="ORF">Pla52n_01570</name>
</gene>
<evidence type="ECO:0000313" key="2">
    <source>
        <dbReference type="Proteomes" id="UP000320176"/>
    </source>
</evidence>
<evidence type="ECO:0000313" key="1">
    <source>
        <dbReference type="EMBL" id="TWU07584.1"/>
    </source>
</evidence>
<organism evidence="1 2">
    <name type="scientific">Stieleria varia</name>
    <dbReference type="NCBI Taxonomy" id="2528005"/>
    <lineage>
        <taxon>Bacteria</taxon>
        <taxon>Pseudomonadati</taxon>
        <taxon>Planctomycetota</taxon>
        <taxon>Planctomycetia</taxon>
        <taxon>Pirellulales</taxon>
        <taxon>Pirellulaceae</taxon>
        <taxon>Stieleria</taxon>
    </lineage>
</organism>
<dbReference type="SUPFAM" id="SSF160631">
    <property type="entry name" value="SMI1/KNR4-like"/>
    <property type="match status" value="1"/>
</dbReference>